<dbReference type="NCBIfam" id="TIGR04183">
    <property type="entry name" value="Por_Secre_tail"/>
    <property type="match status" value="1"/>
</dbReference>
<keyword evidence="4" id="KW-1185">Reference proteome</keyword>
<reference evidence="3 4" key="1">
    <citation type="submission" date="2018-11" db="EMBL/GenBank/DDBJ databases">
        <title>Draft genome sequence of Ferruginibacter sp. BO-59.</title>
        <authorList>
            <person name="Im W.T."/>
        </authorList>
    </citation>
    <scope>NUCLEOTIDE SEQUENCE [LARGE SCALE GENOMIC DNA]</scope>
    <source>
        <strain evidence="3 4">BO-59</strain>
    </source>
</reference>
<name>A0A3M9N9L0_9BACT</name>
<accession>A0A3M9N9L0</accession>
<evidence type="ECO:0000259" key="2">
    <source>
        <dbReference type="Pfam" id="PF18962"/>
    </source>
</evidence>
<organism evidence="3 4">
    <name type="scientific">Hanamia caeni</name>
    <dbReference type="NCBI Taxonomy" id="2294116"/>
    <lineage>
        <taxon>Bacteria</taxon>
        <taxon>Pseudomonadati</taxon>
        <taxon>Bacteroidota</taxon>
        <taxon>Chitinophagia</taxon>
        <taxon>Chitinophagales</taxon>
        <taxon>Chitinophagaceae</taxon>
        <taxon>Hanamia</taxon>
    </lineage>
</organism>
<dbReference type="EMBL" id="RJJR01000013">
    <property type="protein sequence ID" value="RNI34479.1"/>
    <property type="molecule type" value="Genomic_DNA"/>
</dbReference>
<gene>
    <name evidence="3" type="ORF">EFY79_14955</name>
</gene>
<dbReference type="OrthoDB" id="1524003at2"/>
<dbReference type="Proteomes" id="UP000267223">
    <property type="component" value="Unassembled WGS sequence"/>
</dbReference>
<feature type="domain" description="Secretion system C-terminal sorting" evidence="2">
    <location>
        <begin position="615"/>
        <end position="686"/>
    </location>
</feature>
<feature type="chain" id="PRO_5018259758" evidence="1">
    <location>
        <begin position="25"/>
        <end position="689"/>
    </location>
</feature>
<evidence type="ECO:0000313" key="3">
    <source>
        <dbReference type="EMBL" id="RNI34479.1"/>
    </source>
</evidence>
<feature type="signal peptide" evidence="1">
    <location>
        <begin position="1"/>
        <end position="24"/>
    </location>
</feature>
<evidence type="ECO:0000313" key="4">
    <source>
        <dbReference type="Proteomes" id="UP000267223"/>
    </source>
</evidence>
<dbReference type="InterPro" id="IPR026444">
    <property type="entry name" value="Secre_tail"/>
</dbReference>
<protein>
    <submittedName>
        <fullName evidence="3">T9SS C-terminal target domain-containing protein</fullName>
    </submittedName>
</protein>
<keyword evidence="1" id="KW-0732">Signal</keyword>
<evidence type="ECO:0000256" key="1">
    <source>
        <dbReference type="SAM" id="SignalP"/>
    </source>
</evidence>
<dbReference type="RefSeq" id="WP_123121538.1">
    <property type="nucleotide sequence ID" value="NZ_RJJR01000013.1"/>
</dbReference>
<sequence length="689" mass="74508">MKNCYTFILSFMVFAAFQKVSAQAIRLDDNHNLSGIPLNGKLILTSEADSTFWISDGSPNGTKQLSSIKSGNNGYAILKNKIYFAGMNAANGCELWSTDGTASGTVLVSDIRGGADSSMPDDFVVYQDKLLFTAFTPGIGRELYMYPGTGSAQAMTDLTAGAGSSFDSPIYYVLNNTLFFDAMNVSGKALYSFNGLNVQKVFDFPAGYNLASYNAIGNVLFIFMTNGSNGLRIYKTTGGSNATLVQAFSGIFSGMFSSQSIFWNDKIYFTVAALGLDYELWVTNGNITQMVKDINPGGEGSNPLLINSVVLNNKLVFAATTTDSGMELWTTDGTEKGTVMLKDINVANEEGSDPFLLPVTRSFTDFSSSLDNAGFYNRTANYNGFIFFTANNGTNGTELYKTDGTAAGTTLIKDINPGEGDGASAGYLYTKSGFLFSGNDGMAGFEPWISDGSSAGTRAITDINLSGDGNPEFYFVWNGDVYLSADDGNGGEDGLFDFFRLQGPYSPLPATLGAFNATVEHQSVKLSWNTFSEINTKTFEIQRSADGQQFSAIGSVTAAGNSSSELRYDFIDPAAFDQNSFVLHYRLNTIDKDERHVLSKIVKVAIRNPEMKLSIHPNPAHDILRISLPLKNNANLQVCDLNGRTLLTKKTEASPNKTVQINISNLAAGIYILRTETEGKISTIKFVKE</sequence>
<proteinExistence type="predicted"/>
<dbReference type="Pfam" id="PF18962">
    <property type="entry name" value="Por_Secre_tail"/>
    <property type="match status" value="1"/>
</dbReference>
<comment type="caution">
    <text evidence="3">The sequence shown here is derived from an EMBL/GenBank/DDBJ whole genome shotgun (WGS) entry which is preliminary data.</text>
</comment>
<dbReference type="AlphaFoldDB" id="A0A3M9N9L0"/>